<feature type="region of interest" description="Disordered" evidence="6">
    <location>
        <begin position="803"/>
        <end position="826"/>
    </location>
</feature>
<proteinExistence type="predicted"/>
<dbReference type="GO" id="GO:0016020">
    <property type="term" value="C:membrane"/>
    <property type="evidence" value="ECO:0007669"/>
    <property type="project" value="UniProtKB-SubCell"/>
</dbReference>
<feature type="transmembrane region" description="Helical" evidence="7">
    <location>
        <begin position="417"/>
        <end position="446"/>
    </location>
</feature>
<feature type="region of interest" description="Disordered" evidence="6">
    <location>
        <begin position="485"/>
        <end position="601"/>
    </location>
</feature>
<reference evidence="8" key="1">
    <citation type="submission" date="2014-11" db="EMBL/GenBank/DDBJ databases">
        <authorList>
            <person name="Otto D Thomas"/>
            <person name="Naeem Raeece"/>
        </authorList>
    </citation>
    <scope>NUCLEOTIDE SEQUENCE</scope>
</reference>
<feature type="compositionally biased region" description="Basic and acidic residues" evidence="6">
    <location>
        <begin position="866"/>
        <end position="877"/>
    </location>
</feature>
<feature type="region of interest" description="Disordered" evidence="6">
    <location>
        <begin position="232"/>
        <end position="252"/>
    </location>
</feature>
<feature type="region of interest" description="Disordered" evidence="6">
    <location>
        <begin position="1000"/>
        <end position="1026"/>
    </location>
</feature>
<evidence type="ECO:0000313" key="8">
    <source>
        <dbReference type="EMBL" id="CEM06217.1"/>
    </source>
</evidence>
<feature type="compositionally biased region" description="Polar residues" evidence="6">
    <location>
        <begin position="878"/>
        <end position="893"/>
    </location>
</feature>
<dbReference type="EMBL" id="CDMZ01000081">
    <property type="protein sequence ID" value="CEM06217.1"/>
    <property type="molecule type" value="Genomic_DNA"/>
</dbReference>
<dbReference type="Pfam" id="PF07690">
    <property type="entry name" value="MFS_1"/>
    <property type="match status" value="1"/>
</dbReference>
<feature type="compositionally biased region" description="Polar residues" evidence="6">
    <location>
        <begin position="836"/>
        <end position="846"/>
    </location>
</feature>
<feature type="compositionally biased region" description="Basic and acidic residues" evidence="6">
    <location>
        <begin position="944"/>
        <end position="954"/>
    </location>
</feature>
<keyword evidence="3 7" id="KW-0812">Transmembrane</keyword>
<feature type="compositionally biased region" description="Basic and acidic residues" evidence="6">
    <location>
        <begin position="731"/>
        <end position="740"/>
    </location>
</feature>
<feature type="region of interest" description="Disordered" evidence="6">
    <location>
        <begin position="833"/>
        <end position="852"/>
    </location>
</feature>
<feature type="region of interest" description="Disordered" evidence="6">
    <location>
        <begin position="676"/>
        <end position="779"/>
    </location>
</feature>
<comment type="subcellular location">
    <subcellularLocation>
        <location evidence="1">Membrane</location>
        <topology evidence="1">Multi-pass membrane protein</topology>
    </subcellularLocation>
</comment>
<evidence type="ECO:0000256" key="6">
    <source>
        <dbReference type="SAM" id="MobiDB-lite"/>
    </source>
</evidence>
<dbReference type="VEuPathDB" id="CryptoDB:Cvel_14853"/>
<protein>
    <recommendedName>
        <fullName evidence="9">Major facilitator superfamily (MFS) profile domain-containing protein</fullName>
    </recommendedName>
</protein>
<evidence type="ECO:0000256" key="2">
    <source>
        <dbReference type="ARBA" id="ARBA00022448"/>
    </source>
</evidence>
<evidence type="ECO:0000256" key="1">
    <source>
        <dbReference type="ARBA" id="ARBA00004141"/>
    </source>
</evidence>
<gene>
    <name evidence="8" type="ORF">Cvel_14853</name>
</gene>
<dbReference type="SUPFAM" id="SSF103473">
    <property type="entry name" value="MFS general substrate transporter"/>
    <property type="match status" value="1"/>
</dbReference>
<dbReference type="InterPro" id="IPR011701">
    <property type="entry name" value="MFS"/>
</dbReference>
<evidence type="ECO:0008006" key="9">
    <source>
        <dbReference type="Google" id="ProtNLM"/>
    </source>
</evidence>
<dbReference type="PANTHER" id="PTHR23506:SF26">
    <property type="entry name" value="MFS-TYPE TRANSPORTER SLC18B1"/>
    <property type="match status" value="1"/>
</dbReference>
<feature type="compositionally biased region" description="Basic and acidic residues" evidence="6">
    <location>
        <begin position="1150"/>
        <end position="1159"/>
    </location>
</feature>
<feature type="compositionally biased region" description="Polar residues" evidence="6">
    <location>
        <begin position="741"/>
        <end position="754"/>
    </location>
</feature>
<feature type="compositionally biased region" description="Low complexity" evidence="6">
    <location>
        <begin position="485"/>
        <end position="499"/>
    </location>
</feature>
<feature type="compositionally biased region" description="Basic and acidic residues" evidence="6">
    <location>
        <begin position="1114"/>
        <end position="1124"/>
    </location>
</feature>
<feature type="compositionally biased region" description="Basic and acidic residues" evidence="6">
    <location>
        <begin position="962"/>
        <end position="986"/>
    </location>
</feature>
<dbReference type="AlphaFoldDB" id="A0A0G4F297"/>
<evidence type="ECO:0000256" key="4">
    <source>
        <dbReference type="ARBA" id="ARBA00022989"/>
    </source>
</evidence>
<feature type="compositionally biased region" description="Gly residues" evidence="6">
    <location>
        <begin position="934"/>
        <end position="943"/>
    </location>
</feature>
<evidence type="ECO:0000256" key="3">
    <source>
        <dbReference type="ARBA" id="ARBA00022692"/>
    </source>
</evidence>
<keyword evidence="2" id="KW-0813">Transport</keyword>
<dbReference type="InterPro" id="IPR050930">
    <property type="entry name" value="MFS_Vesicular_Transporter"/>
</dbReference>
<organism evidence="8">
    <name type="scientific">Chromera velia CCMP2878</name>
    <dbReference type="NCBI Taxonomy" id="1169474"/>
    <lineage>
        <taxon>Eukaryota</taxon>
        <taxon>Sar</taxon>
        <taxon>Alveolata</taxon>
        <taxon>Colpodellida</taxon>
        <taxon>Chromeraceae</taxon>
        <taxon>Chromera</taxon>
    </lineage>
</organism>
<feature type="region of interest" description="Disordered" evidence="6">
    <location>
        <begin position="866"/>
        <end position="987"/>
    </location>
</feature>
<feature type="transmembrane region" description="Helical" evidence="7">
    <location>
        <begin position="380"/>
        <end position="397"/>
    </location>
</feature>
<keyword evidence="5 7" id="KW-0472">Membrane</keyword>
<feature type="transmembrane region" description="Helical" evidence="7">
    <location>
        <begin position="81"/>
        <end position="100"/>
    </location>
</feature>
<feature type="transmembrane region" description="Helical" evidence="7">
    <location>
        <begin position="350"/>
        <end position="368"/>
    </location>
</feature>
<dbReference type="Gene3D" id="1.20.1250.20">
    <property type="entry name" value="MFS general substrate transporter like domains"/>
    <property type="match status" value="2"/>
</dbReference>
<dbReference type="GO" id="GO:0022857">
    <property type="term" value="F:transmembrane transporter activity"/>
    <property type="evidence" value="ECO:0007669"/>
    <property type="project" value="InterPro"/>
</dbReference>
<sequence length="1159" mass="123773">MPFSKTKELLSRPSSWAFFVMALQQVLASAFNGSPWVFVKPFLDGKGVEPSVIGVVFAATPLGCLCATPFWAPLARRFGSGVLLTVCTLMIVATGVGFAFSPSCTTEKNWLVVSLTAMRFVWGVSLSGAGTFAAAIGMNAFPGREGAVIGWFFTFGFIGALVGPPLSGYLYACTDSFSVPFLVLAPLNLLVIAAQGGKWMVERAATAEGGGEEGGGEIAVGEAIEEQGGDKERGTVCIGRGGGKKRRTEMTDLEKDKTNVLEEDKRVTGVAHESTRPTLGGEEGVSGRSLQEESGERGGGNRVTHRVLKSPAALTLAFAMLFAHFGQGLLEPTLAPHISASLHVTEPPVLGLIFSITTIAVAVTAWPVGVLSDRRGVSRFALVGVGLLFLACGGVLVGPAAMIREEVEEGGARAEQLWGLLVCSLLLFGMGINLVVIPSIPALLMIGTREMTARERQRTFADIVVQQQDDNAELPLVGRVQISEQPSSLSLESSSSSSPEEQKETEIEREEDREERGVEGSPVPCPSVLGRQWSPGCDSVGQSHTPMQTDAVPHSFIPAWGLKRSSIRPTRSTPVRAEGGRESDPDPPPRPSLSSPSFCDNSKTMAEHLQVNRGADDADAEGAGMGSVDGAAVELIVRALESGVAVRSGGRSALSMGSCLAAHALQRRPGVKRRQVYVGVEGEESRRSRSVRGSASRPPSRPHTLKPTRSTIDRDRREISSPPRTSISLKSTRERHRERASTTPASRLYHQQASAAVVPEAEGVGGSEERNRRGIGRVGVGGEREGLICPPPSPAFAVSVTQEPHRGEGGCPTRRGGDNFPSVFGQTPFHKAVSLSRGSPHQSTPLQKVGSRQMAFMHSSNAFQRHEYSPRDADRGDASQSSCITPDGSSRGNHPSPPASCPPLFRIPPEPEMNPHSTPRVSPGPPRSSHEGISEGGEGGGQIEEGKERIKEKGQLSSPEAARPRTDRDALEESSCWKEMRERDGDGGCSYCSEAVGTVGLKSDVSEEEEEEEEEEETEEEKGEGGAASELCVWVSSLENACWGLGNSGGKLLGLSLQTVMNFACVASLFSLLWVACSVPVFLVAVLEERRRRANLRKNRAAAWEGKNGGSRTSKKDGRTKEGEREEEEEEMMEEVDDFNVQARMQKGSGEGRKGVCAV</sequence>
<evidence type="ECO:0000256" key="5">
    <source>
        <dbReference type="ARBA" id="ARBA00023136"/>
    </source>
</evidence>
<feature type="region of interest" description="Disordered" evidence="6">
    <location>
        <begin position="1102"/>
        <end position="1159"/>
    </location>
</feature>
<dbReference type="PANTHER" id="PTHR23506">
    <property type="entry name" value="GH10249P"/>
    <property type="match status" value="1"/>
</dbReference>
<accession>A0A0G4F297</accession>
<feature type="compositionally biased region" description="Acidic residues" evidence="6">
    <location>
        <begin position="1006"/>
        <end position="1022"/>
    </location>
</feature>
<feature type="compositionally biased region" description="Pro residues" evidence="6">
    <location>
        <begin position="895"/>
        <end position="912"/>
    </location>
</feature>
<feature type="transmembrane region" description="Helical" evidence="7">
    <location>
        <begin position="52"/>
        <end position="74"/>
    </location>
</feature>
<feature type="transmembrane region" description="Helical" evidence="7">
    <location>
        <begin position="148"/>
        <end position="171"/>
    </location>
</feature>
<feature type="region of interest" description="Disordered" evidence="6">
    <location>
        <begin position="265"/>
        <end position="302"/>
    </location>
</feature>
<feature type="transmembrane region" description="Helical" evidence="7">
    <location>
        <begin position="120"/>
        <end position="141"/>
    </location>
</feature>
<name>A0A0G4F297_9ALVE</name>
<feature type="transmembrane region" description="Helical" evidence="7">
    <location>
        <begin position="177"/>
        <end position="194"/>
    </location>
</feature>
<dbReference type="InterPro" id="IPR036259">
    <property type="entry name" value="MFS_trans_sf"/>
</dbReference>
<feature type="compositionally biased region" description="Acidic residues" evidence="6">
    <location>
        <begin position="1125"/>
        <end position="1138"/>
    </location>
</feature>
<feature type="transmembrane region" description="Helical" evidence="7">
    <location>
        <begin position="1060"/>
        <end position="1087"/>
    </location>
</feature>
<keyword evidence="4 7" id="KW-1133">Transmembrane helix</keyword>
<evidence type="ECO:0000256" key="7">
    <source>
        <dbReference type="SAM" id="Phobius"/>
    </source>
</evidence>